<proteinExistence type="predicted"/>
<dbReference type="AlphaFoldDB" id="G6EGS2"/>
<comment type="caution">
    <text evidence="2">The sequence shown here is derived from an EMBL/GenBank/DDBJ whole genome shotgun (WGS) entry which is preliminary data.</text>
</comment>
<dbReference type="EMBL" id="AGFM01000056">
    <property type="protein sequence ID" value="EHJ59515.1"/>
    <property type="molecule type" value="Genomic_DNA"/>
</dbReference>
<gene>
    <name evidence="2" type="ORF">NSU_3543</name>
</gene>
<evidence type="ECO:0000313" key="2">
    <source>
        <dbReference type="EMBL" id="EHJ59515.1"/>
    </source>
</evidence>
<keyword evidence="3" id="KW-1185">Reference proteome</keyword>
<evidence type="ECO:0000256" key="1">
    <source>
        <dbReference type="SAM" id="MobiDB-lite"/>
    </source>
</evidence>
<protein>
    <submittedName>
        <fullName evidence="2">Uncharacterized protein</fullName>
    </submittedName>
</protein>
<organism evidence="2 3">
    <name type="scientific">Novosphingobium pentaromativorans US6-1</name>
    <dbReference type="NCBI Taxonomy" id="1088721"/>
    <lineage>
        <taxon>Bacteria</taxon>
        <taxon>Pseudomonadati</taxon>
        <taxon>Pseudomonadota</taxon>
        <taxon>Alphaproteobacteria</taxon>
        <taxon>Sphingomonadales</taxon>
        <taxon>Sphingomonadaceae</taxon>
        <taxon>Novosphingobium</taxon>
    </lineage>
</organism>
<accession>G6EGS2</accession>
<name>G6EGS2_9SPHN</name>
<dbReference type="Proteomes" id="UP000004030">
    <property type="component" value="Unassembled WGS sequence"/>
</dbReference>
<sequence>MSIPRSNKRSSTFRSDSGKRTYINTTSRITSGEELKHRKGLGGLALDSRFIRVN</sequence>
<reference evidence="2 3" key="1">
    <citation type="journal article" date="2012" name="J. Bacteriol.">
        <title>Genome sequence of benzo(a)pyrene-degrading bacterium Novosphingobium pentaromativorans US6-1.</title>
        <authorList>
            <person name="Luo Y.R."/>
            <person name="Kang S.G."/>
            <person name="Kim S.J."/>
            <person name="Kim M.R."/>
            <person name="Li N."/>
            <person name="Lee J.H."/>
            <person name="Kwon K.K."/>
        </authorList>
    </citation>
    <scope>NUCLEOTIDE SEQUENCE [LARGE SCALE GENOMIC DNA]</scope>
    <source>
        <strain evidence="2 3">US6-1</strain>
    </source>
</reference>
<feature type="region of interest" description="Disordered" evidence="1">
    <location>
        <begin position="1"/>
        <end position="25"/>
    </location>
</feature>
<evidence type="ECO:0000313" key="3">
    <source>
        <dbReference type="Proteomes" id="UP000004030"/>
    </source>
</evidence>